<feature type="region of interest" description="Disordered" evidence="4">
    <location>
        <begin position="120"/>
        <end position="153"/>
    </location>
</feature>
<dbReference type="Pfam" id="PF00198">
    <property type="entry name" value="2-oxoacid_dh"/>
    <property type="match status" value="1"/>
</dbReference>
<dbReference type="InterPro" id="IPR011053">
    <property type="entry name" value="Single_hybrid_motif"/>
</dbReference>
<dbReference type="GO" id="GO:0006086">
    <property type="term" value="P:pyruvate decarboxylation to acetyl-CoA"/>
    <property type="evidence" value="ECO:0007669"/>
    <property type="project" value="InterPro"/>
</dbReference>
<feature type="compositionally biased region" description="Low complexity" evidence="4">
    <location>
        <begin position="213"/>
        <end position="234"/>
    </location>
</feature>
<dbReference type="CDD" id="cd06849">
    <property type="entry name" value="lipoyl_domain"/>
    <property type="match status" value="1"/>
</dbReference>
<name>A0A1X0NKN9_9TRYP</name>
<organism evidence="6 7">
    <name type="scientific">Trypanosoma theileri</name>
    <dbReference type="NCBI Taxonomy" id="67003"/>
    <lineage>
        <taxon>Eukaryota</taxon>
        <taxon>Discoba</taxon>
        <taxon>Euglenozoa</taxon>
        <taxon>Kinetoplastea</taxon>
        <taxon>Metakinetoplastina</taxon>
        <taxon>Trypanosomatida</taxon>
        <taxon>Trypanosomatidae</taxon>
        <taxon>Trypanosoma</taxon>
    </lineage>
</organism>
<feature type="domain" description="Peripheral subunit-binding (PSBD)" evidence="5">
    <location>
        <begin position="148"/>
        <end position="186"/>
    </location>
</feature>
<accession>A0A1X0NKN9</accession>
<dbReference type="GO" id="GO:0004742">
    <property type="term" value="F:dihydrolipoyllysine-residue acetyltransferase activity"/>
    <property type="evidence" value="ECO:0007669"/>
    <property type="project" value="TreeGrafter"/>
</dbReference>
<dbReference type="EMBL" id="NBCO01000037">
    <property type="protein sequence ID" value="ORC85227.1"/>
    <property type="molecule type" value="Genomic_DNA"/>
</dbReference>
<dbReference type="InterPro" id="IPR001078">
    <property type="entry name" value="2-oxoacid_DH_actylTfrase"/>
</dbReference>
<evidence type="ECO:0000256" key="1">
    <source>
        <dbReference type="ARBA" id="ARBA00007317"/>
    </source>
</evidence>
<dbReference type="VEuPathDB" id="TriTrypDB:TM35_000372000"/>
<dbReference type="RefSeq" id="XP_028879293.1">
    <property type="nucleotide sequence ID" value="XM_029029500.1"/>
</dbReference>
<dbReference type="OrthoDB" id="537444at2759"/>
<evidence type="ECO:0000313" key="7">
    <source>
        <dbReference type="Proteomes" id="UP000192257"/>
    </source>
</evidence>
<dbReference type="InterPro" id="IPR045257">
    <property type="entry name" value="E2/Pdx1"/>
</dbReference>
<dbReference type="Pfam" id="PF02817">
    <property type="entry name" value="E3_binding"/>
    <property type="match status" value="1"/>
</dbReference>
<sequence length="473" mass="49656">MFRRRVVHQLSSAMASLRFLTVTPIPMPALSPTMEKGKITEWVKKVGDPVTSGDTWCKVETDKAVVSYDNATEEGFLARILVQVGEEAVVGDTVCLLVDEAEGVNSDEVKNWAAAADANNTNTTTTTNTTTPAATTTAASSSAGGHVKASPLARKTAKELNVSLEGIKGTGGGVGRIVKKDVEAAAAAGTAQKGSTTTTTAAAAAKPAPAATTAAAAAKPKPQTPAAAPKPSAPVNDNYTDIPVTNMRATIAKRLTQSKNVEIPHYYLFEECCVDNMMALVHQLNAKGDGKYKITLNDYIIKAVARANMLVPDANSSWQGSVVRRYNTVDVSVAVATPTGLITPIIKNAQARGLADISNEMKALAKKAREGTLQPNEFMGGTVSVSNLGASGIPGFTAIINPPQSLILAVGSAKPRAKITMNAETGKYEVSGEVEMVMKFTASFDHRVIDGAVGAEWCKHFKDAIENPLSLML</sequence>
<dbReference type="Proteomes" id="UP000192257">
    <property type="component" value="Unassembled WGS sequence"/>
</dbReference>
<dbReference type="PROSITE" id="PS51826">
    <property type="entry name" value="PSBD"/>
    <property type="match status" value="1"/>
</dbReference>
<dbReference type="Gene3D" id="3.30.559.10">
    <property type="entry name" value="Chloramphenicol acetyltransferase-like domain"/>
    <property type="match status" value="1"/>
</dbReference>
<dbReference type="GO" id="GO:0045254">
    <property type="term" value="C:pyruvate dehydrogenase complex"/>
    <property type="evidence" value="ECO:0007669"/>
    <property type="project" value="InterPro"/>
</dbReference>
<dbReference type="Pfam" id="PF00364">
    <property type="entry name" value="Biotin_lipoyl"/>
    <property type="match status" value="1"/>
</dbReference>
<dbReference type="Gene3D" id="4.10.320.10">
    <property type="entry name" value="E3-binding domain"/>
    <property type="match status" value="1"/>
</dbReference>
<dbReference type="GeneID" id="39989280"/>
<evidence type="ECO:0000256" key="3">
    <source>
        <dbReference type="RuleBase" id="RU003423"/>
    </source>
</evidence>
<dbReference type="SUPFAM" id="SSF51230">
    <property type="entry name" value="Single hybrid motif"/>
    <property type="match status" value="1"/>
</dbReference>
<comment type="caution">
    <text evidence="6">The sequence shown here is derived from an EMBL/GenBank/DDBJ whole genome shotgun (WGS) entry which is preliminary data.</text>
</comment>
<keyword evidence="2 3" id="KW-0450">Lipoyl</keyword>
<dbReference type="STRING" id="67003.A0A1X0NKN9"/>
<dbReference type="SUPFAM" id="SSF52777">
    <property type="entry name" value="CoA-dependent acyltransferases"/>
    <property type="match status" value="1"/>
</dbReference>
<dbReference type="PANTHER" id="PTHR23151:SF90">
    <property type="entry name" value="DIHYDROLIPOYLLYSINE-RESIDUE ACETYLTRANSFERASE COMPONENT OF PYRUVATE DEHYDROGENASE COMPLEX, MITOCHONDRIAL-RELATED"/>
    <property type="match status" value="1"/>
</dbReference>
<dbReference type="SUPFAM" id="SSF47005">
    <property type="entry name" value="Peripheral subunit-binding domain of 2-oxo acid dehydrogenase complex"/>
    <property type="match status" value="1"/>
</dbReference>
<comment type="similarity">
    <text evidence="1 3">Belongs to the 2-oxoacid dehydrogenase family.</text>
</comment>
<dbReference type="FunFam" id="2.40.50.100:FF:000010">
    <property type="entry name" value="Acetyltransferase component of pyruvate dehydrogenase complex"/>
    <property type="match status" value="1"/>
</dbReference>
<dbReference type="EC" id="2.3.1.-" evidence="3"/>
<evidence type="ECO:0000259" key="5">
    <source>
        <dbReference type="PROSITE" id="PS51826"/>
    </source>
</evidence>
<dbReference type="PANTHER" id="PTHR23151">
    <property type="entry name" value="DIHYDROLIPOAMIDE ACETYL/SUCCINYL-TRANSFERASE-RELATED"/>
    <property type="match status" value="1"/>
</dbReference>
<dbReference type="Gene3D" id="2.40.50.100">
    <property type="match status" value="1"/>
</dbReference>
<dbReference type="InterPro" id="IPR000089">
    <property type="entry name" value="Biotin_lipoyl"/>
</dbReference>
<feature type="compositionally biased region" description="Low complexity" evidence="4">
    <location>
        <begin position="120"/>
        <end position="139"/>
    </location>
</feature>
<proteinExistence type="inferred from homology"/>
<feature type="region of interest" description="Disordered" evidence="4">
    <location>
        <begin position="213"/>
        <end position="237"/>
    </location>
</feature>
<protein>
    <recommendedName>
        <fullName evidence="3">Dihydrolipoamide acetyltransferase component of pyruvate dehydrogenase complex</fullName>
        <ecNumber evidence="3">2.3.1.-</ecNumber>
    </recommendedName>
</protein>
<evidence type="ECO:0000313" key="6">
    <source>
        <dbReference type="EMBL" id="ORC85227.1"/>
    </source>
</evidence>
<dbReference type="AlphaFoldDB" id="A0A1X0NKN9"/>
<keyword evidence="7" id="KW-1185">Reference proteome</keyword>
<dbReference type="InterPro" id="IPR004167">
    <property type="entry name" value="PSBD"/>
</dbReference>
<reference evidence="6 7" key="1">
    <citation type="submission" date="2017-03" db="EMBL/GenBank/DDBJ databases">
        <title>An alternative strategy for trypanosome survival in the mammalian bloodstream revealed through genome and transcriptome analysis of the ubiquitous bovine parasite Trypanosoma (Megatrypanum) theileri.</title>
        <authorList>
            <person name="Kelly S."/>
            <person name="Ivens A."/>
            <person name="Mott A."/>
            <person name="O'Neill E."/>
            <person name="Emms D."/>
            <person name="Macleod O."/>
            <person name="Voorheis P."/>
            <person name="Matthews J."/>
            <person name="Matthews K."/>
            <person name="Carrington M."/>
        </authorList>
    </citation>
    <scope>NUCLEOTIDE SEQUENCE [LARGE SCALE GENOMIC DNA]</scope>
    <source>
        <strain evidence="6">Edinburgh</strain>
    </source>
</reference>
<evidence type="ECO:0000256" key="4">
    <source>
        <dbReference type="SAM" id="MobiDB-lite"/>
    </source>
</evidence>
<comment type="cofactor">
    <cofactor evidence="3">
        <name>(R)-lipoate</name>
        <dbReference type="ChEBI" id="CHEBI:83088"/>
    </cofactor>
</comment>
<keyword evidence="3 6" id="KW-0808">Transferase</keyword>
<dbReference type="InterPro" id="IPR023213">
    <property type="entry name" value="CAT-like_dom_sf"/>
</dbReference>
<dbReference type="InterPro" id="IPR036625">
    <property type="entry name" value="E3-bd_dom_sf"/>
</dbReference>
<evidence type="ECO:0000256" key="2">
    <source>
        <dbReference type="ARBA" id="ARBA00022823"/>
    </source>
</evidence>
<keyword evidence="3" id="KW-0012">Acyltransferase</keyword>
<dbReference type="FunFam" id="3.30.559.10:FF:000003">
    <property type="entry name" value="Acetyltransferase component of pyruvate dehydrogenase complex"/>
    <property type="match status" value="1"/>
</dbReference>
<gene>
    <name evidence="6" type="ORF">TM35_000372000</name>
</gene>